<evidence type="ECO:0000313" key="1">
    <source>
        <dbReference type="EMBL" id="API61111.1"/>
    </source>
</evidence>
<organism evidence="1 2">
    <name type="scientific">Tardibacter chloracetimidivorans</name>
    <dbReference type="NCBI Taxonomy" id="1921510"/>
    <lineage>
        <taxon>Bacteria</taxon>
        <taxon>Pseudomonadati</taxon>
        <taxon>Pseudomonadota</taxon>
        <taxon>Alphaproteobacteria</taxon>
        <taxon>Sphingomonadales</taxon>
        <taxon>Sphingomonadaceae</taxon>
        <taxon>Tardibacter</taxon>
    </lineage>
</organism>
<gene>
    <name evidence="1" type="ORF">BSL82_11830</name>
</gene>
<keyword evidence="2" id="KW-1185">Reference proteome</keyword>
<dbReference type="Proteomes" id="UP000182063">
    <property type="component" value="Chromosome"/>
</dbReference>
<evidence type="ECO:0000313" key="2">
    <source>
        <dbReference type="Proteomes" id="UP000182063"/>
    </source>
</evidence>
<proteinExistence type="predicted"/>
<name>A0A1L3ZZQ3_9SPHN</name>
<protein>
    <recommendedName>
        <fullName evidence="3">Acyl-protein synthetase LuxE domain-containing protein</fullName>
    </recommendedName>
</protein>
<dbReference type="STRING" id="1921510.BSL82_11830"/>
<sequence length="442" mass="49099">MREIENICAGEDPFEYSPAQLRPLQLDAARQMFDEMRPHIPILDRRARETGTDSIDDESDLIRLLLSHTTYKSYPQSFVANRQWDRLSKWLGLVSTESFEHVDAAGATDIDDWLQAMWASGYKITTSSGTGGKVSLLPKSERDMQRYDEYIRRFRGWPNPAKANRDRHFFIFGPIEGAYTGVISAAFARDHFARPDSVHVLIDEPLKIAKVSQSAAFREKLKAGTATPDEIATMEAEGAVQAAKSAARIDEMVADIFRLRQEPQYIMGMSAQIYDLVLRARAQNIGDGEFHPETIVSHGGGTKHFKLPADYGEQIVKFFGDVIWSTGYGMTEMTWLSNQCPAGNHHLPPSILPLILDESGENMIEPHDGIVTGRFAFVDLLTDIRWGGMISGDKVTADLAGNCPCGHGGVVLHSIGRFESDTDDKIQCSGTIDAYIRGAVVE</sequence>
<dbReference type="Gene3D" id="3.40.50.12780">
    <property type="entry name" value="N-terminal domain of ligase-like"/>
    <property type="match status" value="1"/>
</dbReference>
<dbReference type="EMBL" id="CP018221">
    <property type="protein sequence ID" value="API61111.1"/>
    <property type="molecule type" value="Genomic_DNA"/>
</dbReference>
<accession>A0A1L3ZZQ3</accession>
<reference evidence="2" key="1">
    <citation type="submission" date="2016-11" db="EMBL/GenBank/DDBJ databases">
        <title>Complete Genome Sequence of alachlor-degrading Sphingomonas sp. strain JJ-A5.</title>
        <authorList>
            <person name="Lee H."/>
            <person name="Ka J.-O."/>
        </authorList>
    </citation>
    <scope>NUCLEOTIDE SEQUENCE [LARGE SCALE GENOMIC DNA]</scope>
    <source>
        <strain evidence="2">JJ-A5</strain>
    </source>
</reference>
<dbReference type="AlphaFoldDB" id="A0A1L3ZZQ3"/>
<evidence type="ECO:0008006" key="3">
    <source>
        <dbReference type="Google" id="ProtNLM"/>
    </source>
</evidence>
<dbReference type="KEGG" id="sphj:BSL82_11830"/>
<dbReference type="InterPro" id="IPR042099">
    <property type="entry name" value="ANL_N_sf"/>
</dbReference>